<protein>
    <recommendedName>
        <fullName evidence="2">ITPR-interacting domain-containing protein</fullName>
    </recommendedName>
</protein>
<evidence type="ECO:0000259" key="2">
    <source>
        <dbReference type="SMART" id="SM01257"/>
    </source>
</evidence>
<keyword evidence="1" id="KW-0812">Transmembrane</keyword>
<feature type="domain" description="ITPR-interacting" evidence="2">
    <location>
        <begin position="1"/>
        <end position="135"/>
    </location>
</feature>
<dbReference type="PANTHER" id="PTHR17469">
    <property type="entry name" value="SPERM SPECIFIC ANTIGEN 2-RELATED"/>
    <property type="match status" value="1"/>
</dbReference>
<feature type="non-terminal residue" evidence="3">
    <location>
        <position position="135"/>
    </location>
</feature>
<proteinExistence type="predicted"/>
<evidence type="ECO:0000313" key="3">
    <source>
        <dbReference type="EMBL" id="KAA8587901.1"/>
    </source>
</evidence>
<dbReference type="GO" id="GO:0005102">
    <property type="term" value="F:signaling receptor binding"/>
    <property type="evidence" value="ECO:0007669"/>
    <property type="project" value="InterPro"/>
</dbReference>
<accession>A0A5J5D8J0</accession>
<dbReference type="InterPro" id="IPR029325">
    <property type="entry name" value="ITPR-bd"/>
</dbReference>
<organism evidence="3 4">
    <name type="scientific">Etheostoma spectabile</name>
    <name type="common">orangethroat darter</name>
    <dbReference type="NCBI Taxonomy" id="54343"/>
    <lineage>
        <taxon>Eukaryota</taxon>
        <taxon>Metazoa</taxon>
        <taxon>Chordata</taxon>
        <taxon>Craniata</taxon>
        <taxon>Vertebrata</taxon>
        <taxon>Euteleostomi</taxon>
        <taxon>Actinopterygii</taxon>
        <taxon>Neopterygii</taxon>
        <taxon>Teleostei</taxon>
        <taxon>Neoteleostei</taxon>
        <taxon>Acanthomorphata</taxon>
        <taxon>Eupercaria</taxon>
        <taxon>Perciformes</taxon>
        <taxon>Percoidei</taxon>
        <taxon>Percidae</taxon>
        <taxon>Etheostomatinae</taxon>
        <taxon>Etheostoma</taxon>
    </lineage>
</organism>
<comment type="caution">
    <text evidence="3">The sequence shown here is derived from an EMBL/GenBank/DDBJ whole genome shotgun (WGS) entry which is preliminary data.</text>
</comment>
<dbReference type="Pfam" id="PF14722">
    <property type="entry name" value="KRAP_IP3R_bind"/>
    <property type="match status" value="2"/>
</dbReference>
<gene>
    <name evidence="3" type="ORF">FQN60_001095</name>
</gene>
<reference evidence="3 4" key="1">
    <citation type="submission" date="2019-08" db="EMBL/GenBank/DDBJ databases">
        <title>A chromosome-level genome assembly, high-density linkage maps, and genome scans reveal the genomic architecture of hybrid incompatibilities underlying speciation via character displacement in darters (Percidae: Etheostominae).</title>
        <authorList>
            <person name="Moran R.L."/>
            <person name="Catchen J.M."/>
            <person name="Fuller R.C."/>
        </authorList>
    </citation>
    <scope>NUCLEOTIDE SEQUENCE [LARGE SCALE GENOMIC DNA]</scope>
    <source>
        <strain evidence="3">EspeVRDwgs_2016</strain>
        <tissue evidence="3">Muscle</tissue>
    </source>
</reference>
<evidence type="ECO:0000256" key="1">
    <source>
        <dbReference type="SAM" id="Phobius"/>
    </source>
</evidence>
<keyword evidence="1" id="KW-0472">Membrane</keyword>
<dbReference type="SMART" id="SM01257">
    <property type="entry name" value="KRAP_IP3R_bind"/>
    <property type="match status" value="1"/>
</dbReference>
<dbReference type="AlphaFoldDB" id="A0A5J5D8J0"/>
<sequence>MNSTGSGKSSTVSSVSELLDLYEEDPEEILLNLGFGREEPDLASKVYLGAQLQRMEVENPNYALTSMYLHTVSSNPASVLVFMTVLYILNSRFRQIEVLTTVANEFFQLYSQVSGQPVQRISSRDQGNQGNHTQA</sequence>
<feature type="transmembrane region" description="Helical" evidence="1">
    <location>
        <begin position="67"/>
        <end position="89"/>
    </location>
</feature>
<keyword evidence="1" id="KW-1133">Transmembrane helix</keyword>
<dbReference type="Proteomes" id="UP000327493">
    <property type="component" value="Chromosome 11"/>
</dbReference>
<dbReference type="PANTHER" id="PTHR17469:SF11">
    <property type="entry name" value="PROTEIN ITPRID2"/>
    <property type="match status" value="1"/>
</dbReference>
<name>A0A5J5D8J0_9PERO</name>
<dbReference type="InterPro" id="IPR043444">
    <property type="entry name" value="TESPA1-like"/>
</dbReference>
<keyword evidence="4" id="KW-1185">Reference proteome</keyword>
<evidence type="ECO:0000313" key="4">
    <source>
        <dbReference type="Proteomes" id="UP000327493"/>
    </source>
</evidence>
<dbReference type="EMBL" id="VOFY01000011">
    <property type="protein sequence ID" value="KAA8587901.1"/>
    <property type="molecule type" value="Genomic_DNA"/>
</dbReference>